<dbReference type="GO" id="GO:0005829">
    <property type="term" value="C:cytosol"/>
    <property type="evidence" value="ECO:0007669"/>
    <property type="project" value="TreeGrafter"/>
</dbReference>
<dbReference type="GO" id="GO:0005992">
    <property type="term" value="P:trehalose biosynthetic process"/>
    <property type="evidence" value="ECO:0007669"/>
    <property type="project" value="InterPro"/>
</dbReference>
<comment type="caution">
    <text evidence="1">The sequence shown here is derived from an EMBL/GenBank/DDBJ whole genome shotgun (WGS) entry which is preliminary data.</text>
</comment>
<organism evidence="1 2">
    <name type="scientific">Thalictrum thalictroides</name>
    <name type="common">Rue-anemone</name>
    <name type="synonym">Anemone thalictroides</name>
    <dbReference type="NCBI Taxonomy" id="46969"/>
    <lineage>
        <taxon>Eukaryota</taxon>
        <taxon>Viridiplantae</taxon>
        <taxon>Streptophyta</taxon>
        <taxon>Embryophyta</taxon>
        <taxon>Tracheophyta</taxon>
        <taxon>Spermatophyta</taxon>
        <taxon>Magnoliopsida</taxon>
        <taxon>Ranunculales</taxon>
        <taxon>Ranunculaceae</taxon>
        <taxon>Thalictroideae</taxon>
        <taxon>Thalictrum</taxon>
    </lineage>
</organism>
<dbReference type="Gene3D" id="3.40.50.2000">
    <property type="entry name" value="Glycogen Phosphorylase B"/>
    <property type="match status" value="1"/>
</dbReference>
<proteinExistence type="predicted"/>
<reference evidence="1 2" key="1">
    <citation type="submission" date="2020-06" db="EMBL/GenBank/DDBJ databases">
        <title>Transcriptomic and genomic resources for Thalictrum thalictroides and T. hernandezii: Facilitating candidate gene discovery in an emerging model plant lineage.</title>
        <authorList>
            <person name="Arias T."/>
            <person name="Riano-Pachon D.M."/>
            <person name="Di Stilio V.S."/>
        </authorList>
    </citation>
    <scope>NUCLEOTIDE SEQUENCE [LARGE SCALE GENOMIC DNA]</scope>
    <source>
        <strain evidence="2">cv. WT478/WT964</strain>
        <tissue evidence="1">Leaves</tissue>
    </source>
</reference>
<sequence>MDFFKGINLKLLAMEHMLKLHPKWQGKAVLVQIANPARGRGRDLDEIQTSCKRINDQFGKPGYEPIVFIDKLVSISERMSYYTIAECVVVTDVRDGVNLTPYHHMNILHADRVYLVPNQVQIQMFPKRAC</sequence>
<dbReference type="Proteomes" id="UP000554482">
    <property type="component" value="Unassembled WGS sequence"/>
</dbReference>
<dbReference type="PANTHER" id="PTHR10788">
    <property type="entry name" value="TREHALOSE-6-PHOSPHATE SYNTHASE"/>
    <property type="match status" value="1"/>
</dbReference>
<dbReference type="OrthoDB" id="1938815at2759"/>
<protein>
    <submittedName>
        <fullName evidence="1">Trehalose-6-phosphate synthase</fullName>
    </submittedName>
</protein>
<dbReference type="PANTHER" id="PTHR10788:SF113">
    <property type="entry name" value="TREHALOSE 6-PHOSPHATE PHOSPHATASE"/>
    <property type="match status" value="1"/>
</dbReference>
<name>A0A7J6WMS0_THATH</name>
<gene>
    <name evidence="1" type="ORF">FRX31_011746</name>
</gene>
<dbReference type="InterPro" id="IPR001830">
    <property type="entry name" value="Glyco_trans_20"/>
</dbReference>
<dbReference type="SUPFAM" id="SSF53756">
    <property type="entry name" value="UDP-Glycosyltransferase/glycogen phosphorylase"/>
    <property type="match status" value="1"/>
</dbReference>
<dbReference type="Pfam" id="PF00982">
    <property type="entry name" value="Glyco_transf_20"/>
    <property type="match status" value="1"/>
</dbReference>
<evidence type="ECO:0000313" key="2">
    <source>
        <dbReference type="Proteomes" id="UP000554482"/>
    </source>
</evidence>
<dbReference type="EMBL" id="JABWDY010012994">
    <property type="protein sequence ID" value="KAF5198666.1"/>
    <property type="molecule type" value="Genomic_DNA"/>
</dbReference>
<dbReference type="GO" id="GO:0004805">
    <property type="term" value="F:trehalose-phosphatase activity"/>
    <property type="evidence" value="ECO:0007669"/>
    <property type="project" value="TreeGrafter"/>
</dbReference>
<keyword evidence="2" id="KW-1185">Reference proteome</keyword>
<accession>A0A7J6WMS0</accession>
<evidence type="ECO:0000313" key="1">
    <source>
        <dbReference type="EMBL" id="KAF5198666.1"/>
    </source>
</evidence>
<dbReference type="AlphaFoldDB" id="A0A7J6WMS0"/>